<evidence type="ECO:0000256" key="1">
    <source>
        <dbReference type="SAM" id="SignalP"/>
    </source>
</evidence>
<proteinExistence type="predicted"/>
<feature type="chain" id="PRO_5035858106" evidence="1">
    <location>
        <begin position="20"/>
        <end position="267"/>
    </location>
</feature>
<keyword evidence="1" id="KW-0732">Signal</keyword>
<evidence type="ECO:0000313" key="3">
    <source>
        <dbReference type="Proteomes" id="UP000494165"/>
    </source>
</evidence>
<dbReference type="Proteomes" id="UP000494165">
    <property type="component" value="Unassembled WGS sequence"/>
</dbReference>
<evidence type="ECO:0000313" key="2">
    <source>
        <dbReference type="EMBL" id="CAB3360970.1"/>
    </source>
</evidence>
<organism evidence="2 3">
    <name type="scientific">Cloeon dipterum</name>
    <dbReference type="NCBI Taxonomy" id="197152"/>
    <lineage>
        <taxon>Eukaryota</taxon>
        <taxon>Metazoa</taxon>
        <taxon>Ecdysozoa</taxon>
        <taxon>Arthropoda</taxon>
        <taxon>Hexapoda</taxon>
        <taxon>Insecta</taxon>
        <taxon>Pterygota</taxon>
        <taxon>Palaeoptera</taxon>
        <taxon>Ephemeroptera</taxon>
        <taxon>Pisciforma</taxon>
        <taxon>Baetidae</taxon>
        <taxon>Cloeon</taxon>
    </lineage>
</organism>
<comment type="caution">
    <text evidence="2">The sequence shown here is derived from an EMBL/GenBank/DDBJ whole genome shotgun (WGS) entry which is preliminary data.</text>
</comment>
<dbReference type="Gene3D" id="1.10.238.270">
    <property type="match status" value="1"/>
</dbReference>
<feature type="signal peptide" evidence="1">
    <location>
        <begin position="1"/>
        <end position="19"/>
    </location>
</feature>
<reference evidence="2 3" key="1">
    <citation type="submission" date="2020-04" db="EMBL/GenBank/DDBJ databases">
        <authorList>
            <person name="Alioto T."/>
            <person name="Alioto T."/>
            <person name="Gomez Garrido J."/>
        </authorList>
    </citation>
    <scope>NUCLEOTIDE SEQUENCE [LARGE SCALE GENOMIC DNA]</scope>
</reference>
<accession>A0A8S1BZ63</accession>
<name>A0A8S1BZ63_9INSE</name>
<gene>
    <name evidence="2" type="ORF">CLODIP_2_CD11381</name>
</gene>
<dbReference type="AlphaFoldDB" id="A0A8S1BZ63"/>
<protein>
    <submittedName>
        <fullName evidence="2">Uncharacterized protein</fullName>
    </submittedName>
</protein>
<sequence length="267" mass="29343">MAVCYFIITIGIFALRVLADDEESTCGDRMKRLREFYCVSNCIGLSSPEKDQSAMLAGRTRAVNVGFNCSIQEFSGPKVGVCCQSFPNLALSEAPVRSDCVKKNNGLKASELEIAHNEYIFNKWQGDANTIEIEKAAKVNNLDKLFQYMECIFLGEIAQAKFKLMTPDGKIDVDKTDAAFKAALPPSAPKPYIDLFTKAVANCTSSIQLTFPASAIKVVDKTVQAAPFLITQCLRKWIILECPNAGTTVSKACQDTKNNVKGCDFYL</sequence>
<dbReference type="EMBL" id="CADEPI010000005">
    <property type="protein sequence ID" value="CAB3360970.1"/>
    <property type="molecule type" value="Genomic_DNA"/>
</dbReference>
<keyword evidence="3" id="KW-1185">Reference proteome</keyword>